<dbReference type="Proteomes" id="UP000242243">
    <property type="component" value="Unassembled WGS sequence"/>
</dbReference>
<protein>
    <submittedName>
        <fullName evidence="1">Uncharacterized protein</fullName>
    </submittedName>
</protein>
<organism evidence="1 3">
    <name type="scientific">Halolactibacillus halophilus</name>
    <dbReference type="NCBI Taxonomy" id="306540"/>
    <lineage>
        <taxon>Bacteria</taxon>
        <taxon>Bacillati</taxon>
        <taxon>Bacillota</taxon>
        <taxon>Bacilli</taxon>
        <taxon>Bacillales</taxon>
        <taxon>Bacillaceae</taxon>
        <taxon>Halolactibacillus</taxon>
    </lineage>
</organism>
<dbReference type="AlphaFoldDB" id="A0A1I5MPL7"/>
<reference evidence="1 3" key="1">
    <citation type="submission" date="2016-10" db="EMBL/GenBank/DDBJ databases">
        <authorList>
            <person name="de Groot N.N."/>
        </authorList>
    </citation>
    <scope>NUCLEOTIDE SEQUENCE [LARGE SCALE GENOMIC DNA]</scope>
    <source>
        <strain evidence="1 3">DSM 17073</strain>
    </source>
</reference>
<dbReference type="EMBL" id="FOXC01000039">
    <property type="protein sequence ID" value="SFP65899.1"/>
    <property type="molecule type" value="Genomic_DNA"/>
</dbReference>
<dbReference type="EMBL" id="FOXC01000006">
    <property type="protein sequence ID" value="SFP11535.1"/>
    <property type="molecule type" value="Genomic_DNA"/>
</dbReference>
<gene>
    <name evidence="1" type="ORF">SAMN05421839_10644</name>
    <name evidence="2" type="ORF">SAMN05421839_13919</name>
</gene>
<name>A0A1I5MPL7_9BACI</name>
<evidence type="ECO:0000313" key="2">
    <source>
        <dbReference type="EMBL" id="SFP65899.1"/>
    </source>
</evidence>
<dbReference type="STRING" id="306540.SAMN05421839_10644"/>
<evidence type="ECO:0000313" key="3">
    <source>
        <dbReference type="Proteomes" id="UP000242243"/>
    </source>
</evidence>
<sequence length="76" mass="8763">MMSRYFITFGELAFIGFEDNEARFAVMDSPGWGSKVKVYDNAISVWHDKQILGFGRVKFARNFKEIGGEIDVQRTH</sequence>
<proteinExistence type="predicted"/>
<evidence type="ECO:0000313" key="1">
    <source>
        <dbReference type="EMBL" id="SFP11535.1"/>
    </source>
</evidence>
<accession>A0A1I5MPL7</accession>